<evidence type="ECO:0000313" key="2">
    <source>
        <dbReference type="Proteomes" id="UP000654604"/>
    </source>
</evidence>
<evidence type="ECO:0008006" key="3">
    <source>
        <dbReference type="Google" id="ProtNLM"/>
    </source>
</evidence>
<dbReference type="EMBL" id="JADEWC010000003">
    <property type="protein sequence ID" value="MBE9221547.1"/>
    <property type="molecule type" value="Genomic_DNA"/>
</dbReference>
<dbReference type="Proteomes" id="UP000654604">
    <property type="component" value="Unassembled WGS sequence"/>
</dbReference>
<sequence length="305" mass="32487">MKANFICRITYNLTYVFITHLLINMPKLEAAELFNGGACPTGQATTALASGNILNANPFSTNGGNAFQCYRLDSFTGTPLSALVGLRNIGSGNAIETQFVITVEEFLNESSSNFQQPTAGTIADLRGFFFNFGGAGGQFNNLILTNYSASGLTSGNQSFSFEKSLNNITSAGSKANTITPEGPFDLGLEFGTNGIARDDIQRVTFHISSTTGAVRATDFTSAGTGQGNNLLFGLRATSVGVDPNREGSSKAVYSGTPETGSNTNLIEVIAVDEPIEIPEGQNILMFFTLGGFMRMSRRLRKKETL</sequence>
<proteinExistence type="predicted"/>
<reference evidence="1 2" key="1">
    <citation type="submission" date="2020-10" db="EMBL/GenBank/DDBJ databases">
        <authorList>
            <person name="Castelo-Branco R."/>
            <person name="Eusebio N."/>
            <person name="Adriana R."/>
            <person name="Vieira A."/>
            <person name="Brugerolle De Fraissinette N."/>
            <person name="Rezende De Castro R."/>
            <person name="Schneider M.P."/>
            <person name="Vasconcelos V."/>
            <person name="Leao P.N."/>
        </authorList>
    </citation>
    <scope>NUCLEOTIDE SEQUENCE [LARGE SCALE GENOMIC DNA]</scope>
    <source>
        <strain evidence="1 2">LEGE 03274</strain>
    </source>
</reference>
<comment type="caution">
    <text evidence="1">The sequence shown here is derived from an EMBL/GenBank/DDBJ whole genome shotgun (WGS) entry which is preliminary data.</text>
</comment>
<organism evidence="1 2">
    <name type="scientific">Cyanobacterium stanieri LEGE 03274</name>
    <dbReference type="NCBI Taxonomy" id="1828756"/>
    <lineage>
        <taxon>Bacteria</taxon>
        <taxon>Bacillati</taxon>
        <taxon>Cyanobacteriota</taxon>
        <taxon>Cyanophyceae</taxon>
        <taxon>Oscillatoriophycideae</taxon>
        <taxon>Chroococcales</taxon>
        <taxon>Geminocystaceae</taxon>
        <taxon>Cyanobacterium</taxon>
    </lineage>
</organism>
<accession>A0ABR9V0Z2</accession>
<evidence type="ECO:0000313" key="1">
    <source>
        <dbReference type="EMBL" id="MBE9221547.1"/>
    </source>
</evidence>
<keyword evidence="2" id="KW-1185">Reference proteome</keyword>
<dbReference type="RefSeq" id="WP_193799737.1">
    <property type="nucleotide sequence ID" value="NZ_JADEWC010000003.1"/>
</dbReference>
<gene>
    <name evidence="1" type="ORF">IQ215_02445</name>
</gene>
<name>A0ABR9V0Z2_9CHRO</name>
<protein>
    <recommendedName>
        <fullName evidence="3">PEP-CTERM sorting domain-containing protein</fullName>
    </recommendedName>
</protein>